<comment type="caution">
    <text evidence="2">The sequence shown here is derived from an EMBL/GenBank/DDBJ whole genome shotgun (WGS) entry which is preliminary data.</text>
</comment>
<keyword evidence="1" id="KW-0812">Transmembrane</keyword>
<dbReference type="RefSeq" id="WP_379754970.1">
    <property type="nucleotide sequence ID" value="NZ_JBHSYB010000016.1"/>
</dbReference>
<feature type="transmembrane region" description="Helical" evidence="1">
    <location>
        <begin position="12"/>
        <end position="32"/>
    </location>
</feature>
<dbReference type="EMBL" id="JBHTIZ010000004">
    <property type="protein sequence ID" value="MFD0982928.1"/>
    <property type="molecule type" value="Genomic_DNA"/>
</dbReference>
<keyword evidence="3" id="KW-1185">Reference proteome</keyword>
<reference evidence="3" key="1">
    <citation type="journal article" date="2019" name="Int. J. Syst. Evol. Microbiol.">
        <title>The Global Catalogue of Microorganisms (GCM) 10K type strain sequencing project: providing services to taxonomists for standard genome sequencing and annotation.</title>
        <authorList>
            <consortium name="The Broad Institute Genomics Platform"/>
            <consortium name="The Broad Institute Genome Sequencing Center for Infectious Disease"/>
            <person name="Wu L."/>
            <person name="Ma J."/>
        </authorList>
    </citation>
    <scope>NUCLEOTIDE SEQUENCE [LARGE SCALE GENOMIC DNA]</scope>
    <source>
        <strain evidence="3">CECT 7649</strain>
    </source>
</reference>
<protein>
    <submittedName>
        <fullName evidence="2">Uncharacterized protein</fullName>
    </submittedName>
</protein>
<name>A0ABW3IXK6_9FLAO</name>
<evidence type="ECO:0000256" key="1">
    <source>
        <dbReference type="SAM" id="Phobius"/>
    </source>
</evidence>
<accession>A0ABW3IXK6</accession>
<evidence type="ECO:0000313" key="2">
    <source>
        <dbReference type="EMBL" id="MFD0982928.1"/>
    </source>
</evidence>
<keyword evidence="1" id="KW-1133">Transmembrane helix</keyword>
<gene>
    <name evidence="2" type="ORF">ACFQ0S_00425</name>
</gene>
<dbReference type="Proteomes" id="UP001597051">
    <property type="component" value="Unassembled WGS sequence"/>
</dbReference>
<proteinExistence type="predicted"/>
<feature type="transmembrane region" description="Helical" evidence="1">
    <location>
        <begin position="38"/>
        <end position="55"/>
    </location>
</feature>
<organism evidence="2 3">
    <name type="scientific">Flavobacterium myungsuense</name>
    <dbReference type="NCBI Taxonomy" id="651823"/>
    <lineage>
        <taxon>Bacteria</taxon>
        <taxon>Pseudomonadati</taxon>
        <taxon>Bacteroidota</taxon>
        <taxon>Flavobacteriia</taxon>
        <taxon>Flavobacteriales</taxon>
        <taxon>Flavobacteriaceae</taxon>
        <taxon>Flavobacterium</taxon>
    </lineage>
</organism>
<keyword evidence="1" id="KW-0472">Membrane</keyword>
<evidence type="ECO:0000313" key="3">
    <source>
        <dbReference type="Proteomes" id="UP001597051"/>
    </source>
</evidence>
<sequence length="71" mass="8245">MKKLNSNQLKWLYKFSLALALISLVAFIVLTWRRELELPAMPALLPIFIITVIMLSKRAKRKKEEGSSKEE</sequence>